<protein>
    <submittedName>
        <fullName evidence="3">Uncharacterized protein</fullName>
    </submittedName>
</protein>
<reference evidence="3 4" key="1">
    <citation type="submission" date="2018-04" db="EMBL/GenBank/DDBJ databases">
        <title>The genome of golden apple snail Pomacea canaliculata provides insight into stress tolerance and invasive adaptation.</title>
        <authorList>
            <person name="Liu C."/>
            <person name="Liu B."/>
            <person name="Ren Y."/>
            <person name="Zhang Y."/>
            <person name="Wang H."/>
            <person name="Li S."/>
            <person name="Jiang F."/>
            <person name="Yin L."/>
            <person name="Zhang G."/>
            <person name="Qian W."/>
            <person name="Fan W."/>
        </authorList>
    </citation>
    <scope>NUCLEOTIDE SEQUENCE [LARGE SCALE GENOMIC DNA]</scope>
    <source>
        <strain evidence="3">SZHN2017</strain>
        <tissue evidence="3">Muscle</tissue>
    </source>
</reference>
<dbReference type="CDD" id="cd00112">
    <property type="entry name" value="LDLa"/>
    <property type="match status" value="1"/>
</dbReference>
<comment type="caution">
    <text evidence="3">The sequence shown here is derived from an EMBL/GenBank/DDBJ whole genome shotgun (WGS) entry which is preliminary data.</text>
</comment>
<dbReference type="PROSITE" id="PS50068">
    <property type="entry name" value="LDLRA_2"/>
    <property type="match status" value="1"/>
</dbReference>
<organism evidence="3 4">
    <name type="scientific">Pomacea canaliculata</name>
    <name type="common">Golden apple snail</name>
    <dbReference type="NCBI Taxonomy" id="400727"/>
    <lineage>
        <taxon>Eukaryota</taxon>
        <taxon>Metazoa</taxon>
        <taxon>Spiralia</taxon>
        <taxon>Lophotrochozoa</taxon>
        <taxon>Mollusca</taxon>
        <taxon>Gastropoda</taxon>
        <taxon>Caenogastropoda</taxon>
        <taxon>Architaenioglossa</taxon>
        <taxon>Ampullarioidea</taxon>
        <taxon>Ampullariidae</taxon>
        <taxon>Pomacea</taxon>
    </lineage>
</organism>
<evidence type="ECO:0000313" key="4">
    <source>
        <dbReference type="Proteomes" id="UP000245119"/>
    </source>
</evidence>
<dbReference type="InterPro" id="IPR023415">
    <property type="entry name" value="LDLR_class-A_CS"/>
</dbReference>
<comment type="caution">
    <text evidence="2">Lacks conserved residue(s) required for the propagation of feature annotation.</text>
</comment>
<dbReference type="Proteomes" id="UP000245119">
    <property type="component" value="Linkage Group LG6"/>
</dbReference>
<keyword evidence="4" id="KW-1185">Reference proteome</keyword>
<dbReference type="Gene3D" id="2.40.128.620">
    <property type="match status" value="1"/>
</dbReference>
<dbReference type="InterPro" id="IPR036055">
    <property type="entry name" value="LDL_receptor-like_sf"/>
</dbReference>
<sequence>MQKNNVPDVVSMCVDIKMRVMRQIIVWGRQRATTLENTMSHFCKLWCRLTGLLLAACIAGNIQASATSGRDELRSQLYALDTLSRVPVDTAVRLAWGRQRDTTPLLRPAGRVDGRVWQSSGGRPFADLGQLRFLAKRGDFRRARDGNSEESLVDYEPNYSSLTSSKWDEMDDLSGGQRAGGLDTQYDRDVNREIFAYPGLSSLEGGAFDTERDTRGSLHDVRLSGRDYFDGEGKMETTADRTPYAGPLIDAVIDDVTDWLRDGIVNSARTRLRGRELLVPQDADDVGRVASPFDRPSARDTDLWHSHVVPETTRDSSIKIQRRGMMFDLRRAYASRAQPAYEIPPYMFKIGSPLQEKVKKACGPRGKLSSVITCSRDASVCLDDNMLCDGSRDCPNGEDESAAVCILRYLVPDSSPHQLPFVGKA</sequence>
<accession>A0A2T7P3P5</accession>
<dbReference type="AlphaFoldDB" id="A0A2T7P3P5"/>
<evidence type="ECO:0000313" key="3">
    <source>
        <dbReference type="EMBL" id="PVD28028.1"/>
    </source>
</evidence>
<proteinExistence type="predicted"/>
<dbReference type="InterPro" id="IPR002172">
    <property type="entry name" value="LDrepeatLR_classA_rpt"/>
</dbReference>
<dbReference type="OrthoDB" id="6095194at2759"/>
<keyword evidence="1" id="KW-1015">Disulfide bond</keyword>
<dbReference type="PROSITE" id="PS01209">
    <property type="entry name" value="LDLRA_1"/>
    <property type="match status" value="1"/>
</dbReference>
<gene>
    <name evidence="3" type="ORF">C0Q70_10609</name>
</gene>
<evidence type="ECO:0000256" key="2">
    <source>
        <dbReference type="PROSITE-ProRule" id="PRU00124"/>
    </source>
</evidence>
<dbReference type="SUPFAM" id="SSF57424">
    <property type="entry name" value="LDL receptor-like module"/>
    <property type="match status" value="1"/>
</dbReference>
<dbReference type="EMBL" id="PZQS01000006">
    <property type="protein sequence ID" value="PVD28028.1"/>
    <property type="molecule type" value="Genomic_DNA"/>
</dbReference>
<name>A0A2T7P3P5_POMCA</name>
<evidence type="ECO:0000256" key="1">
    <source>
        <dbReference type="ARBA" id="ARBA00023157"/>
    </source>
</evidence>